<dbReference type="Gene3D" id="3.40.50.1980">
    <property type="entry name" value="Nitrogenase molybdenum iron protein domain"/>
    <property type="match status" value="2"/>
</dbReference>
<dbReference type="PROSITE" id="PS51257">
    <property type="entry name" value="PROKAR_LIPOPROTEIN"/>
    <property type="match status" value="1"/>
</dbReference>
<dbReference type="GeneID" id="72462488"/>
<evidence type="ECO:0000259" key="3">
    <source>
        <dbReference type="PROSITE" id="PS50983"/>
    </source>
</evidence>
<feature type="signal peptide" evidence="2">
    <location>
        <begin position="1"/>
        <end position="22"/>
    </location>
</feature>
<dbReference type="EMBL" id="CZBE01000016">
    <property type="protein sequence ID" value="CUP91766.1"/>
    <property type="molecule type" value="Genomic_DNA"/>
</dbReference>
<dbReference type="SUPFAM" id="SSF53807">
    <property type="entry name" value="Helical backbone' metal receptor"/>
    <property type="match status" value="1"/>
</dbReference>
<evidence type="ECO:0000313" key="5">
    <source>
        <dbReference type="Proteomes" id="UP000095765"/>
    </source>
</evidence>
<reference evidence="4 5" key="1">
    <citation type="submission" date="2015-09" db="EMBL/GenBank/DDBJ databases">
        <authorList>
            <consortium name="Pathogen Informatics"/>
        </authorList>
    </citation>
    <scope>NUCLEOTIDE SEQUENCE [LARGE SCALE GENOMIC DNA]</scope>
    <source>
        <strain evidence="4 5">2789STDY5834939</strain>
    </source>
</reference>
<evidence type="ECO:0000256" key="1">
    <source>
        <dbReference type="ARBA" id="ARBA00008814"/>
    </source>
</evidence>
<comment type="similarity">
    <text evidence="1">Belongs to the bacterial solute-binding protein 8 family.</text>
</comment>
<evidence type="ECO:0000313" key="4">
    <source>
        <dbReference type="EMBL" id="CUP91766.1"/>
    </source>
</evidence>
<dbReference type="OrthoDB" id="9787830at2"/>
<dbReference type="PANTHER" id="PTHR30535:SF34">
    <property type="entry name" value="MOLYBDATE-BINDING PROTEIN MOLA"/>
    <property type="match status" value="1"/>
</dbReference>
<sequence>MKRSLSKPLLLLALAASLMLSACSQQPDSASSSSAAVPASSANASAASQPSSDTVEIVDMGGRTVTIPSPENLIRMYPDGSTSMILLYTLAPDKMTAAPSQTGSAFSDDQKPFVMPEVWDLPSYGTLSGKGSLNLEAIKAADVQVILSMGTSAITDADITTADELQAQLEIPVVLFSGDSEDYAQAYRLLGKMIDREEDAEALINYTADIVKTVESVAAQVPEEDRVRLYYAEGDDGLATEPASSNRSYVFNTAGAVNVADVGAQAGYGQSAVSMEQVLEWNPEIIITQGTTNAYETILSDPNWATIDAVKNGRVYKMPSLPYSWADRPPSVNRFIGLHWMANLLYPELYDIDIVEVAIDYYKVMYHVDVSRTDMESLLAQSIPQE</sequence>
<organism evidence="4 5">
    <name type="scientific">Anaerotruncus colihominis</name>
    <dbReference type="NCBI Taxonomy" id="169435"/>
    <lineage>
        <taxon>Bacteria</taxon>
        <taxon>Bacillati</taxon>
        <taxon>Bacillota</taxon>
        <taxon>Clostridia</taxon>
        <taxon>Eubacteriales</taxon>
        <taxon>Oscillospiraceae</taxon>
        <taxon>Anaerotruncus</taxon>
    </lineage>
</organism>
<gene>
    <name evidence="4" type="ORF">ERS852551_02386</name>
</gene>
<dbReference type="Gene3D" id="1.20.58.2180">
    <property type="match status" value="1"/>
</dbReference>
<accession>A0A174S5H2</accession>
<keyword evidence="2" id="KW-0732">Signal</keyword>
<dbReference type="RefSeq" id="WP_006875978.1">
    <property type="nucleotide sequence ID" value="NZ_CABIWA010000018.1"/>
</dbReference>
<dbReference type="Pfam" id="PF01497">
    <property type="entry name" value="Peripla_BP_2"/>
    <property type="match status" value="1"/>
</dbReference>
<feature type="domain" description="Fe/B12 periplasmic-binding" evidence="3">
    <location>
        <begin position="75"/>
        <end position="349"/>
    </location>
</feature>
<evidence type="ECO:0000256" key="2">
    <source>
        <dbReference type="SAM" id="SignalP"/>
    </source>
</evidence>
<name>A0A174S5H2_9FIRM</name>
<feature type="chain" id="PRO_5039552788" evidence="2">
    <location>
        <begin position="23"/>
        <end position="386"/>
    </location>
</feature>
<dbReference type="AlphaFoldDB" id="A0A174S5H2"/>
<dbReference type="PANTHER" id="PTHR30535">
    <property type="entry name" value="VITAMIN B12-BINDING PROTEIN"/>
    <property type="match status" value="1"/>
</dbReference>
<dbReference type="Proteomes" id="UP000095765">
    <property type="component" value="Unassembled WGS sequence"/>
</dbReference>
<proteinExistence type="inferred from homology"/>
<dbReference type="InterPro" id="IPR050902">
    <property type="entry name" value="ABC_Transporter_SBP"/>
</dbReference>
<dbReference type="PROSITE" id="PS50983">
    <property type="entry name" value="FE_B12_PBP"/>
    <property type="match status" value="1"/>
</dbReference>
<protein>
    <submittedName>
        <fullName evidence="4">Iron-enterobactin transporter periplasmic binding protein</fullName>
    </submittedName>
</protein>
<dbReference type="InterPro" id="IPR002491">
    <property type="entry name" value="ABC_transptr_periplasmic_BD"/>
</dbReference>